<dbReference type="InterPro" id="IPR031778">
    <property type="entry name" value="Sortilin_N"/>
</dbReference>
<evidence type="ECO:0000259" key="4">
    <source>
        <dbReference type="SMART" id="SM00602"/>
    </source>
</evidence>
<gene>
    <name evidence="5" type="ORF">PPERSA_02108</name>
</gene>
<dbReference type="InterPro" id="IPR050310">
    <property type="entry name" value="VPS10-sortilin"/>
</dbReference>
<feature type="compositionally biased region" description="Polar residues" evidence="3">
    <location>
        <begin position="1081"/>
        <end position="1117"/>
    </location>
</feature>
<feature type="region of interest" description="Disordered" evidence="3">
    <location>
        <begin position="41"/>
        <end position="68"/>
    </location>
</feature>
<dbReference type="EMBL" id="LDAU01000254">
    <property type="protein sequence ID" value="KRW98331.1"/>
    <property type="molecule type" value="Genomic_DNA"/>
</dbReference>
<dbReference type="OrthoDB" id="443634at2759"/>
<feature type="region of interest" description="Disordered" evidence="3">
    <location>
        <begin position="699"/>
        <end position="724"/>
    </location>
</feature>
<keyword evidence="2" id="KW-0325">Glycoprotein</keyword>
<accession>A0A0V0Q835</accession>
<evidence type="ECO:0000313" key="5">
    <source>
        <dbReference type="EMBL" id="KRW98331.1"/>
    </source>
</evidence>
<dbReference type="InterPro" id="IPR014710">
    <property type="entry name" value="RmlC-like_jellyroll"/>
</dbReference>
<dbReference type="InParanoid" id="A0A0V0Q835"/>
<evidence type="ECO:0000256" key="3">
    <source>
        <dbReference type="SAM" id="MobiDB-lite"/>
    </source>
</evidence>
<dbReference type="InterPro" id="IPR018490">
    <property type="entry name" value="cNMP-bd_dom_sf"/>
</dbReference>
<dbReference type="GO" id="GO:0006892">
    <property type="term" value="P:post-Golgi vesicle-mediated transport"/>
    <property type="evidence" value="ECO:0007669"/>
    <property type="project" value="TreeGrafter"/>
</dbReference>
<dbReference type="Pfam" id="PF15901">
    <property type="entry name" value="Sortilin_C"/>
    <property type="match status" value="1"/>
</dbReference>
<reference evidence="5 6" key="1">
    <citation type="journal article" date="2015" name="Sci. Rep.">
        <title>Genome of the facultative scuticociliatosis pathogen Pseudocohnilembus persalinus provides insight into its virulence through horizontal gene transfer.</title>
        <authorList>
            <person name="Xiong J."/>
            <person name="Wang G."/>
            <person name="Cheng J."/>
            <person name="Tian M."/>
            <person name="Pan X."/>
            <person name="Warren A."/>
            <person name="Jiang C."/>
            <person name="Yuan D."/>
            <person name="Miao W."/>
        </authorList>
    </citation>
    <scope>NUCLEOTIDE SEQUENCE [LARGE SCALE GENOMIC DNA]</scope>
    <source>
        <strain evidence="5">36N120E</strain>
    </source>
</reference>
<keyword evidence="6" id="KW-1185">Reference proteome</keyword>
<dbReference type="GO" id="GO:0005794">
    <property type="term" value="C:Golgi apparatus"/>
    <property type="evidence" value="ECO:0007669"/>
    <property type="project" value="TreeGrafter"/>
</dbReference>
<dbReference type="PANTHER" id="PTHR12106:SF27">
    <property type="entry name" value="SORTILIN-RELATED RECEPTOR"/>
    <property type="match status" value="1"/>
</dbReference>
<dbReference type="GO" id="GO:0016020">
    <property type="term" value="C:membrane"/>
    <property type="evidence" value="ECO:0007669"/>
    <property type="project" value="InterPro"/>
</dbReference>
<dbReference type="InterPro" id="IPR006581">
    <property type="entry name" value="VPS10"/>
</dbReference>
<evidence type="ECO:0000313" key="6">
    <source>
        <dbReference type="Proteomes" id="UP000054937"/>
    </source>
</evidence>
<dbReference type="Gene3D" id="2.10.70.80">
    <property type="match status" value="1"/>
</dbReference>
<feature type="region of interest" description="Disordered" evidence="3">
    <location>
        <begin position="1081"/>
        <end position="1123"/>
    </location>
</feature>
<proteinExistence type="predicted"/>
<protein>
    <submittedName>
        <fullName evidence="5">Cyclic nucleotide-binding protein</fullName>
    </submittedName>
</protein>
<dbReference type="Gene3D" id="3.30.60.270">
    <property type="match status" value="1"/>
</dbReference>
<organism evidence="5 6">
    <name type="scientific">Pseudocohnilembus persalinus</name>
    <name type="common">Ciliate</name>
    <dbReference type="NCBI Taxonomy" id="266149"/>
    <lineage>
        <taxon>Eukaryota</taxon>
        <taxon>Sar</taxon>
        <taxon>Alveolata</taxon>
        <taxon>Ciliophora</taxon>
        <taxon>Intramacronucleata</taxon>
        <taxon>Oligohymenophorea</taxon>
        <taxon>Scuticociliatia</taxon>
        <taxon>Philasterida</taxon>
        <taxon>Pseudocohnilembidae</taxon>
        <taxon>Pseudocohnilembus</taxon>
    </lineage>
</organism>
<dbReference type="Proteomes" id="UP000054937">
    <property type="component" value="Unassembled WGS sequence"/>
</dbReference>
<dbReference type="PANTHER" id="PTHR12106">
    <property type="entry name" value="SORTILIN RELATED"/>
    <property type="match status" value="1"/>
</dbReference>
<dbReference type="Pfam" id="PF15902">
    <property type="entry name" value="Sortilin-Vps10"/>
    <property type="match status" value="1"/>
</dbReference>
<feature type="domain" description="VPS10" evidence="4">
    <location>
        <begin position="1"/>
        <end position="382"/>
    </location>
</feature>
<evidence type="ECO:0000256" key="1">
    <source>
        <dbReference type="ARBA" id="ARBA00022737"/>
    </source>
</evidence>
<comment type="caution">
    <text evidence="5">The sequence shown here is derived from an EMBL/GenBank/DDBJ whole genome shotgun (WGS) entry which is preliminary data.</text>
</comment>
<dbReference type="InterPro" id="IPR031777">
    <property type="entry name" value="Sortilin_C"/>
</dbReference>
<dbReference type="Gene3D" id="2.60.120.10">
    <property type="entry name" value="Jelly Rolls"/>
    <property type="match status" value="1"/>
</dbReference>
<name>A0A0V0Q835_PSEPJ</name>
<keyword evidence="1" id="KW-0677">Repeat</keyword>
<feature type="compositionally biased region" description="Basic and acidic residues" evidence="3">
    <location>
        <begin position="705"/>
        <end position="715"/>
    </location>
</feature>
<evidence type="ECO:0000256" key="2">
    <source>
        <dbReference type="ARBA" id="ARBA00023180"/>
    </source>
</evidence>
<sequence>MTTGSYIQVINQEQTFNSVQTTTNIFDPQIMYDKHEEFLNNINQNPQSGHKKHNVNPQKTAKNNDNNKKTLITFDNGATWQPLSPPITDQEFCSLQENCSLHLNSYSSSHKFGPIYSVEKAGGLIIGTGNIGAQLSTYQDQVNTYVSIDGGWVWKQVEQGSHIYEIGDQGSVVVMASDQQATNFIIYSIDDGQTWQKYQFQDQKIEVINIVTDPENKGLHFLILGKQVDQSTGLQTGVIIYFNLETLFIGRCQGYQNPQILGSDFQIVKTNQCVLGQKMQHIIKRSGSKCYNGVDFQRTKNAEICQCTELDWICDDGYQRDQQMNQCVLPDGTQNIDLNQSPPEQCFYYYQISMGYKKIPGNICEGGVDHSPIVKQCPQLWDKQNFKHFIEKILPNTHQDNLVEQLCQNMVKFNKQQGEIIYNEGDLVNGKIYIVFKGQVRQIQTQKYEEKIFQEKEKNNNYSQQKVQQLDQNGLQLKQNQQIEKEYCKSSNLVHKEQTQIVQSQNSQSSYNNKYYQNMNGFNLEQIQSQGYVFGFSEFFNQKFERQKAIIVHSNEVELLSFTYEQFQRFISGCQNYQLYEMDYRIIENMDNSVFEQELLKKYFRSFMQSLQLNQEQFINNQYQMSDLEIFEFFEKIQFLKDFYDRFREKEHQGKNIQEQLEKIQALISQKQLQLKVSQKKNIGFKKVQSLFYLSQPFQQNQRNSKKDDSIEQDKGIQQQKDQNLIQKNKQITQKTDISTLATQNYENTLTNLHMTQENNDSQIQIKSVNTIKKPELVQQKKSINFSAQKNEISDQDISKSLISQLEEQSADEIITFPNFKSNQNKNSLKKQFSQQLRFTNNIIKSQQLKKQNTYQPYSSHKSSQFNTLYSSSDQNQLFGENVPSYMQKKRNSLKLNRRQELKQQGSIKRFLKEMNFVDINNCLNSKEIEVCDRERQNLKNFWSSNKEFMKALIKQGEEVQKQTFQQKPQYLILKMHELLKQRPKPLPRISNINYATYIKNKEKQQKQQKLNSPMNTLQSIQSSQNLNSQVCSLKNINGSKKNTYAQIQENVDIRENLELYSKNYQSQLLLQIKMSQQNKQPQLMNQTQQGQIKNPSQSQQQLKFQKNSTAQSQQQNKADEDGYFQTNEKKIYLHQQDSYFCKSPTIQFSNQYSYNSHNSQYKPLFEQVDRNFIDQKLDNVLQKNKLQKHIPNRYELQNLEQYIKSQQPYTQQTQFDWINNKLLQYEIKNLSQFDKQKKYSNIEEGSKTVFFNGYKAKTNWNSLYQTQNLFEQMDQEVNNKNNKIQENKQQEYFNDSDDLSKIEQFQTQNNFYQSNALYSTLRNSNYDTNSQDIGLKQFRLTTNQVQRNSKNPTQLLCEKKLFQGEEKIVDKVRKIENEKQKAEMMYKTQYQFLYAKNIKERNNLKQNKIQS</sequence>
<dbReference type="SUPFAM" id="SSF51206">
    <property type="entry name" value="cAMP-binding domain-like"/>
    <property type="match status" value="1"/>
</dbReference>
<dbReference type="SMART" id="SM00602">
    <property type="entry name" value="VPS10"/>
    <property type="match status" value="1"/>
</dbReference>
<dbReference type="SUPFAM" id="SSF110296">
    <property type="entry name" value="Oligoxyloglucan reducing end-specific cellobiohydrolase"/>
    <property type="match status" value="1"/>
</dbReference>